<keyword evidence="1" id="KW-0175">Coiled coil</keyword>
<organism evidence="3 4">
    <name type="scientific">Euplotes crassus</name>
    <dbReference type="NCBI Taxonomy" id="5936"/>
    <lineage>
        <taxon>Eukaryota</taxon>
        <taxon>Sar</taxon>
        <taxon>Alveolata</taxon>
        <taxon>Ciliophora</taxon>
        <taxon>Intramacronucleata</taxon>
        <taxon>Spirotrichea</taxon>
        <taxon>Hypotrichia</taxon>
        <taxon>Euplotida</taxon>
        <taxon>Euplotidae</taxon>
        <taxon>Moneuplotes</taxon>
    </lineage>
</organism>
<evidence type="ECO:0000313" key="3">
    <source>
        <dbReference type="EMBL" id="CAI2384513.1"/>
    </source>
</evidence>
<sequence>MSLPKENRLDEEKSKIIFKNALLQCKAEYIRGRNKSYQERVDANRRQIEKERYRKLAKLDEKGEAEIKQKNLAVRKQIEEKIKELERKNLKKALASERAYQRTMEANELFKLDTRRRLHEKDQKLKERLLNLKHNRHRESNPELQEPDDCMISNVQKLSSRNSLQVKEEYIKHDFKNEIEKFLETKPQKSCSRILQRKDSKSSLDNIFQASLSKHKKTLKERSIERLYKVEVKKFKHKIPALESYSKAKKAEEEAALSLKTIRNLQRKLNSVCVSKDNRDTFGGTSERKLPFEGKKESVMNMQECVKIDKIEQTLKAKNGCETAIQYLKLRETKDKDIAMTLANKVHCNDPISFKSIGRDGFEFLYESQMKNNDKEFAMVVDRIKKNIPNTDVQKYSKTRRMKSNDLFRDHNEKPYTKAPDHFYYQNKEDKNEFIQESNEAEKYIEDLITEESQYSDPGAELSDDLAEVKKIMRRHQSMQQLSNEEGEKDILNAVKVLKNSPYGSKMSFTKLFKNILKATRKKKASDKRKKKPDHKKRSLIEDDEEMMTKSQIQELRKAKIIENFIRQIPSNKKSIIRQKIQKSILHPTTWIRIFLEEEKRKHEFIQRQVENNKKQEVSLGKLSMHQESKQKSVMKSRMDMMKRFAPLLSQSTLTNKLFNSKKSLLGLSDFHKDHNKDTRDKMVKQLEERLKKAEENKKKLEKISLQPTIMHTTTVTERLKNFNKIQEEAYSQNKAEYEQRILSKKKRLSNPY</sequence>
<comment type="caution">
    <text evidence="3">The sequence shown here is derived from an EMBL/GenBank/DDBJ whole genome shotgun (WGS) entry which is preliminary data.</text>
</comment>
<evidence type="ECO:0000313" key="4">
    <source>
        <dbReference type="Proteomes" id="UP001295684"/>
    </source>
</evidence>
<proteinExistence type="predicted"/>
<evidence type="ECO:0000256" key="2">
    <source>
        <dbReference type="SAM" id="MobiDB-lite"/>
    </source>
</evidence>
<feature type="region of interest" description="Disordered" evidence="2">
    <location>
        <begin position="521"/>
        <end position="546"/>
    </location>
</feature>
<gene>
    <name evidence="3" type="ORF">ECRASSUSDP1_LOCUS26045</name>
</gene>
<feature type="coiled-coil region" evidence="1">
    <location>
        <begin position="68"/>
        <end position="135"/>
    </location>
</feature>
<dbReference type="EMBL" id="CAMPGE010026852">
    <property type="protein sequence ID" value="CAI2384513.1"/>
    <property type="molecule type" value="Genomic_DNA"/>
</dbReference>
<dbReference type="Proteomes" id="UP001295684">
    <property type="component" value="Unassembled WGS sequence"/>
</dbReference>
<feature type="coiled-coil region" evidence="1">
    <location>
        <begin position="677"/>
        <end position="704"/>
    </location>
</feature>
<dbReference type="AlphaFoldDB" id="A0AAD1Y4F0"/>
<reference evidence="3" key="1">
    <citation type="submission" date="2023-07" db="EMBL/GenBank/DDBJ databases">
        <authorList>
            <consortium name="AG Swart"/>
            <person name="Singh M."/>
            <person name="Singh A."/>
            <person name="Seah K."/>
            <person name="Emmerich C."/>
        </authorList>
    </citation>
    <scope>NUCLEOTIDE SEQUENCE</scope>
    <source>
        <strain evidence="3">DP1</strain>
    </source>
</reference>
<protein>
    <submittedName>
        <fullName evidence="3">Uncharacterized protein</fullName>
    </submittedName>
</protein>
<accession>A0AAD1Y4F0</accession>
<evidence type="ECO:0000256" key="1">
    <source>
        <dbReference type="SAM" id="Coils"/>
    </source>
</evidence>
<keyword evidence="4" id="KW-1185">Reference proteome</keyword>
<name>A0AAD1Y4F0_EUPCR</name>
<feature type="compositionally biased region" description="Basic residues" evidence="2">
    <location>
        <begin position="521"/>
        <end position="538"/>
    </location>
</feature>